<dbReference type="RefSeq" id="XP_040806300.1">
    <property type="nucleotide sequence ID" value="XM_040950778.1"/>
</dbReference>
<keyword evidence="2" id="KW-1185">Reference proteome</keyword>
<proteinExistence type="predicted"/>
<evidence type="ECO:0000313" key="2">
    <source>
        <dbReference type="Proteomes" id="UP000249789"/>
    </source>
</evidence>
<accession>A0A8G1W2Q5</accession>
<sequence length="152" mass="16692">MNRDFLVSIEIHPCNCQLPANRRRSDGEYECICLGIPSSHDLGSSSSPQQVLDPVRSRKHRTLAILSASGAESQQQSKPPTTPPLCPLPLASASITLQPFSFLTPKYWNALYKEPKPHLTAKVGFMKGSDTAEDARSPSVAMNQDILRRAGY</sequence>
<dbReference type="GeneID" id="63868113"/>
<gene>
    <name evidence="1" type="ORF">BO72DRAFT_86327</name>
</gene>
<evidence type="ECO:0000313" key="1">
    <source>
        <dbReference type="EMBL" id="RAK82290.1"/>
    </source>
</evidence>
<dbReference type="AlphaFoldDB" id="A0A8G1W2Q5"/>
<dbReference type="EMBL" id="KZ824622">
    <property type="protein sequence ID" value="RAK82290.1"/>
    <property type="molecule type" value="Genomic_DNA"/>
</dbReference>
<dbReference type="VEuPathDB" id="FungiDB:BO72DRAFT_86327"/>
<organism evidence="1 2">
    <name type="scientific">Aspergillus fijiensis CBS 313.89</name>
    <dbReference type="NCBI Taxonomy" id="1448319"/>
    <lineage>
        <taxon>Eukaryota</taxon>
        <taxon>Fungi</taxon>
        <taxon>Dikarya</taxon>
        <taxon>Ascomycota</taxon>
        <taxon>Pezizomycotina</taxon>
        <taxon>Eurotiomycetes</taxon>
        <taxon>Eurotiomycetidae</taxon>
        <taxon>Eurotiales</taxon>
        <taxon>Aspergillaceae</taxon>
        <taxon>Aspergillus</taxon>
    </lineage>
</organism>
<dbReference type="Proteomes" id="UP000249789">
    <property type="component" value="Unassembled WGS sequence"/>
</dbReference>
<protein>
    <submittedName>
        <fullName evidence="1">Uncharacterized protein</fullName>
    </submittedName>
</protein>
<reference evidence="1 2" key="1">
    <citation type="submission" date="2018-02" db="EMBL/GenBank/DDBJ databases">
        <title>The genomes of Aspergillus section Nigri reveals drivers in fungal speciation.</title>
        <authorList>
            <consortium name="DOE Joint Genome Institute"/>
            <person name="Vesth T.C."/>
            <person name="Nybo J."/>
            <person name="Theobald S."/>
            <person name="Brandl J."/>
            <person name="Frisvad J.C."/>
            <person name="Nielsen K.F."/>
            <person name="Lyhne E.K."/>
            <person name="Kogle M.E."/>
            <person name="Kuo A."/>
            <person name="Riley R."/>
            <person name="Clum A."/>
            <person name="Nolan M."/>
            <person name="Lipzen A."/>
            <person name="Salamov A."/>
            <person name="Henrissat B."/>
            <person name="Wiebenga A."/>
            <person name="De vries R.P."/>
            <person name="Grigoriev I.V."/>
            <person name="Mortensen U.H."/>
            <person name="Andersen M.R."/>
            <person name="Baker S.E."/>
        </authorList>
    </citation>
    <scope>NUCLEOTIDE SEQUENCE [LARGE SCALE GENOMIC DNA]</scope>
    <source>
        <strain evidence="1 2">CBS 313.89</strain>
    </source>
</reference>
<name>A0A8G1W2Q5_9EURO</name>